<dbReference type="InterPro" id="IPR041223">
    <property type="entry name" value="ApeA_NTD"/>
</dbReference>
<reference evidence="3 4" key="1">
    <citation type="submission" date="2024-04" db="EMBL/GenBank/DDBJ databases">
        <title>Kosakonia calanthae sp. nov., a halophilic bacterium isolated from leaves of Calanthe tiplacata.</title>
        <authorList>
            <person name="Wu P."/>
        </authorList>
    </citation>
    <scope>NUCLEOTIDE SEQUENCE [LARGE SCALE GENOMIC DNA]</scope>
    <source>
        <strain evidence="3 4">BYX6</strain>
    </source>
</reference>
<evidence type="ECO:0000313" key="3">
    <source>
        <dbReference type="EMBL" id="WZV98931.1"/>
    </source>
</evidence>
<evidence type="ECO:0000259" key="1">
    <source>
        <dbReference type="Pfam" id="PF18739"/>
    </source>
</evidence>
<feature type="domain" description="ApeA N-terminal" evidence="2">
    <location>
        <begin position="110"/>
        <end position="251"/>
    </location>
</feature>
<evidence type="ECO:0000259" key="2">
    <source>
        <dbReference type="Pfam" id="PF18862"/>
    </source>
</evidence>
<dbReference type="Proteomes" id="UP001466893">
    <property type="component" value="Chromosome"/>
</dbReference>
<dbReference type="InterPro" id="IPR041229">
    <property type="entry name" value="HEPN_Apea"/>
</dbReference>
<dbReference type="EMBL" id="CP151800">
    <property type="protein sequence ID" value="WZV98931.1"/>
    <property type="molecule type" value="Genomic_DNA"/>
</dbReference>
<dbReference type="Pfam" id="PF18862">
    <property type="entry name" value="ApeA_NTD1"/>
    <property type="match status" value="1"/>
</dbReference>
<keyword evidence="4" id="KW-1185">Reference proteome</keyword>
<dbReference type="RefSeq" id="WP_342323491.1">
    <property type="nucleotide sequence ID" value="NZ_CP151800.1"/>
</dbReference>
<evidence type="ECO:0000313" key="4">
    <source>
        <dbReference type="Proteomes" id="UP001466893"/>
    </source>
</evidence>
<gene>
    <name evidence="3" type="ORF">AAEY27_03260</name>
</gene>
<protein>
    <submittedName>
        <fullName evidence="3">HEPN domain-containing protein</fullName>
    </submittedName>
</protein>
<feature type="domain" description="Apea-like HEPN" evidence="1">
    <location>
        <begin position="327"/>
        <end position="444"/>
    </location>
</feature>
<name>A0ABZ3BCI9_9ENTR</name>
<sequence>MVDEIDYYAGEMISCQKGSVELDGEYYVAEMLMTDDSIKLRIFDFNGEIRRDYIGMLSINKVTFISSFGNYLLFGLDLNENSFMRLGNDGVFKDYLYSAQGFLKSRGELSTDASFSSISVFGENLKKWSGCTRKLNRIIQRGIINQRPLENDCTEFEKSIRGLGDIGLYYSFRLGGLDGLHTVGMSVTPHVTITFDEEISLDNLIKSYVDLYMLLRFLIGESLNISQVKVDSDSCLGRNGAVFYLAEKKTEKNRGNVGVFIPYSTPYYDDSEEKFPSMVWDAYYNPDNNDTKELIKKYVTYTMVNSNEERFLGFYRIIETMTIKKSSYVDENRLSELLKRSRRFFAKNFPEASISDFFRAVKRANKSKHNTESSIHHFIKSFPQSMIDALNLDDVKIGDICSSRNKIIHQPLFSESPEKVYKFMKITEALTVLAIMSRLGISVEKIESIALSNGLQHTFRL</sequence>
<organism evidence="3 4">
    <name type="scientific">Kosakonia calanthes</name>
    <dbReference type="NCBI Taxonomy" id="3139408"/>
    <lineage>
        <taxon>Bacteria</taxon>
        <taxon>Pseudomonadati</taxon>
        <taxon>Pseudomonadota</taxon>
        <taxon>Gammaproteobacteria</taxon>
        <taxon>Enterobacterales</taxon>
        <taxon>Enterobacteriaceae</taxon>
        <taxon>Kosakonia</taxon>
    </lineage>
</organism>
<dbReference type="Pfam" id="PF18739">
    <property type="entry name" value="HEPN_Apea"/>
    <property type="match status" value="1"/>
</dbReference>
<accession>A0ABZ3BCI9</accession>
<proteinExistence type="predicted"/>